<keyword evidence="3" id="KW-1185">Reference proteome</keyword>
<dbReference type="InterPro" id="IPR021835">
    <property type="entry name" value="DUF3427"/>
</dbReference>
<evidence type="ECO:0000313" key="2">
    <source>
        <dbReference type="EMBL" id="KRN26641.1"/>
    </source>
</evidence>
<evidence type="ECO:0000313" key="3">
    <source>
        <dbReference type="Proteomes" id="UP000051442"/>
    </source>
</evidence>
<sequence length="111" mass="13153">MTYAKSDDIDASINYEDRFISTDIFEWYSRHNVKMTDKEMVQILSGKTTIHLFIKKNDDEGNGFYYFGEVSVADAEQETFQVSEEKVEPIVRVMLRLKEAARYDRYLLFEK</sequence>
<proteinExistence type="predicted"/>
<dbReference type="PATRIC" id="fig|1423804.4.peg.840"/>
<dbReference type="Pfam" id="PF11907">
    <property type="entry name" value="DUF3427"/>
    <property type="match status" value="1"/>
</dbReference>
<reference evidence="2 3" key="1">
    <citation type="journal article" date="2015" name="Genome Announc.">
        <title>Expanding the biotechnology potential of lactobacilli through comparative genomics of 213 strains and associated genera.</title>
        <authorList>
            <person name="Sun Z."/>
            <person name="Harris H.M."/>
            <person name="McCann A."/>
            <person name="Guo C."/>
            <person name="Argimon S."/>
            <person name="Zhang W."/>
            <person name="Yang X."/>
            <person name="Jeffery I.B."/>
            <person name="Cooney J.C."/>
            <person name="Kagawa T.F."/>
            <person name="Liu W."/>
            <person name="Song Y."/>
            <person name="Salvetti E."/>
            <person name="Wrobel A."/>
            <person name="Rasinkangas P."/>
            <person name="Parkhill J."/>
            <person name="Rea M.C."/>
            <person name="O'Sullivan O."/>
            <person name="Ritari J."/>
            <person name="Douillard F.P."/>
            <person name="Paul Ross R."/>
            <person name="Yang R."/>
            <person name="Briner A.E."/>
            <person name="Felis G.E."/>
            <person name="de Vos W.M."/>
            <person name="Barrangou R."/>
            <person name="Klaenhammer T.R."/>
            <person name="Caufield P.W."/>
            <person name="Cui Y."/>
            <person name="Zhang H."/>
            <person name="O'Toole P.W."/>
        </authorList>
    </citation>
    <scope>NUCLEOTIDE SEQUENCE [LARGE SCALE GENOMIC DNA]</scope>
    <source>
        <strain evidence="2 3">DSM 23365</strain>
    </source>
</reference>
<organism evidence="2 3">
    <name type="scientific">Secundilactobacillus similis DSM 23365 = JCM 2765</name>
    <dbReference type="NCBI Taxonomy" id="1423804"/>
    <lineage>
        <taxon>Bacteria</taxon>
        <taxon>Bacillati</taxon>
        <taxon>Bacillota</taxon>
        <taxon>Bacilli</taxon>
        <taxon>Lactobacillales</taxon>
        <taxon>Lactobacillaceae</taxon>
        <taxon>Secundilactobacillus</taxon>
    </lineage>
</organism>
<feature type="domain" description="DUF3427" evidence="1">
    <location>
        <begin position="1"/>
        <end position="106"/>
    </location>
</feature>
<dbReference type="Proteomes" id="UP000051442">
    <property type="component" value="Unassembled WGS sequence"/>
</dbReference>
<dbReference type="STRING" id="1423804.FD14_GL000783"/>
<evidence type="ECO:0000259" key="1">
    <source>
        <dbReference type="Pfam" id="PF11907"/>
    </source>
</evidence>
<accession>A0A0R2FDI2</accession>
<dbReference type="AlphaFoldDB" id="A0A0R2FDI2"/>
<name>A0A0R2FDI2_9LACO</name>
<comment type="caution">
    <text evidence="2">The sequence shown here is derived from an EMBL/GenBank/DDBJ whole genome shotgun (WGS) entry which is preliminary data.</text>
</comment>
<gene>
    <name evidence="2" type="ORF">FD14_GL000783</name>
</gene>
<protein>
    <recommendedName>
        <fullName evidence="1">DUF3427 domain-containing protein</fullName>
    </recommendedName>
</protein>
<dbReference type="EMBL" id="AYZM01000013">
    <property type="protein sequence ID" value="KRN26641.1"/>
    <property type="molecule type" value="Genomic_DNA"/>
</dbReference>